<keyword evidence="8" id="KW-1133">Transmembrane helix</keyword>
<dbReference type="EMBL" id="MZ488493">
    <property type="protein sequence ID" value="UXS76626.1"/>
    <property type="molecule type" value="mRNA"/>
</dbReference>
<dbReference type="GO" id="GO:0016125">
    <property type="term" value="P:sterol metabolic process"/>
    <property type="evidence" value="ECO:0007669"/>
    <property type="project" value="TreeGrafter"/>
</dbReference>
<evidence type="ECO:0000313" key="9">
    <source>
        <dbReference type="EMBL" id="UXS76626.1"/>
    </source>
</evidence>
<dbReference type="GO" id="GO:0005506">
    <property type="term" value="F:iron ion binding"/>
    <property type="evidence" value="ECO:0007669"/>
    <property type="project" value="InterPro"/>
</dbReference>
<dbReference type="InterPro" id="IPR001128">
    <property type="entry name" value="Cyt_P450"/>
</dbReference>
<dbReference type="InterPro" id="IPR036396">
    <property type="entry name" value="Cyt_P450_sf"/>
</dbReference>
<evidence type="ECO:0000256" key="2">
    <source>
        <dbReference type="ARBA" id="ARBA00004167"/>
    </source>
</evidence>
<protein>
    <submittedName>
        <fullName evidence="9">Beta-amyrin 28-monooxygenase</fullName>
        <ecNumber evidence="9">1.14.14.126</ecNumber>
    </submittedName>
</protein>
<dbReference type="SUPFAM" id="SSF48264">
    <property type="entry name" value="Cytochrome P450"/>
    <property type="match status" value="1"/>
</dbReference>
<feature type="transmembrane region" description="Helical" evidence="8">
    <location>
        <begin position="12"/>
        <end position="31"/>
    </location>
</feature>
<dbReference type="PRINTS" id="PR00463">
    <property type="entry name" value="EP450I"/>
</dbReference>
<dbReference type="Gene3D" id="1.10.630.10">
    <property type="entry name" value="Cytochrome P450"/>
    <property type="match status" value="1"/>
</dbReference>
<dbReference type="GO" id="GO:0102373">
    <property type="term" value="F:beta-amyrin 28-monooxygenase activity"/>
    <property type="evidence" value="ECO:0007669"/>
    <property type="project" value="UniProtKB-EC"/>
</dbReference>
<keyword evidence="7" id="KW-0349">Heme</keyword>
<keyword evidence="5 9" id="KW-0560">Oxidoreductase</keyword>
<dbReference type="PANTHER" id="PTHR24286">
    <property type="entry name" value="CYTOCHROME P450 26"/>
    <property type="match status" value="1"/>
</dbReference>
<proteinExistence type="evidence at transcript level"/>
<keyword evidence="8" id="KW-0812">Transmembrane</keyword>
<dbReference type="Pfam" id="PF00067">
    <property type="entry name" value="p450"/>
    <property type="match status" value="1"/>
</dbReference>
<dbReference type="EC" id="1.14.14.126" evidence="9"/>
<evidence type="ECO:0000256" key="6">
    <source>
        <dbReference type="ARBA" id="ARBA00023004"/>
    </source>
</evidence>
<comment type="cofactor">
    <cofactor evidence="1 7">
        <name>heme</name>
        <dbReference type="ChEBI" id="CHEBI:30413"/>
    </cofactor>
</comment>
<evidence type="ECO:0000256" key="4">
    <source>
        <dbReference type="ARBA" id="ARBA00022723"/>
    </source>
</evidence>
<keyword evidence="6 7" id="KW-0408">Iron</keyword>
<feature type="binding site" description="axial binding residue" evidence="7">
    <location>
        <position position="435"/>
    </location>
    <ligand>
        <name>heme</name>
        <dbReference type="ChEBI" id="CHEBI:30413"/>
    </ligand>
    <ligandPart>
        <name>Fe</name>
        <dbReference type="ChEBI" id="CHEBI:18248"/>
    </ligandPart>
</feature>
<evidence type="ECO:0000256" key="7">
    <source>
        <dbReference type="PIRSR" id="PIRSR602401-1"/>
    </source>
</evidence>
<evidence type="ECO:0000256" key="5">
    <source>
        <dbReference type="ARBA" id="ARBA00023002"/>
    </source>
</evidence>
<dbReference type="FunFam" id="1.10.630.10:FF:000022">
    <property type="entry name" value="Taxadiene 5-alpha hydroxylase"/>
    <property type="match status" value="1"/>
</dbReference>
<organism evidence="9">
    <name type="scientific">Tripterygium wilfordii</name>
    <name type="common">Thunder God vine</name>
    <dbReference type="NCBI Taxonomy" id="458696"/>
    <lineage>
        <taxon>Eukaryota</taxon>
        <taxon>Viridiplantae</taxon>
        <taxon>Streptophyta</taxon>
        <taxon>Embryophyta</taxon>
        <taxon>Tracheophyta</taxon>
        <taxon>Spermatophyta</taxon>
        <taxon>Magnoliopsida</taxon>
        <taxon>eudicotyledons</taxon>
        <taxon>Gunneridae</taxon>
        <taxon>Pentapetalae</taxon>
        <taxon>rosids</taxon>
        <taxon>fabids</taxon>
        <taxon>Celastrales</taxon>
        <taxon>Celastraceae</taxon>
        <taxon>Tripterygium</taxon>
    </lineage>
</organism>
<comment type="similarity">
    <text evidence="3">Belongs to the cytochrome P450 family.</text>
</comment>
<dbReference type="GO" id="GO:0016020">
    <property type="term" value="C:membrane"/>
    <property type="evidence" value="ECO:0007669"/>
    <property type="project" value="UniProtKB-SubCell"/>
</dbReference>
<dbReference type="CDD" id="cd11043">
    <property type="entry name" value="CYP90-like"/>
    <property type="match status" value="1"/>
</dbReference>
<sequence length="488" mass="55741">MLAMDLLSPYLLHLTIFIFSSILWFIFIFIYKQKPTQPNNLPPGKKGWPILGETLEFSMAGMRGEPEKFINERSKKYMLDVFKTSLLGQDVIVFCGDTGNKFFLSSANKYLKLWFPHSLAKAMSNTGTNAVDFGEVAKKLGRMIPEFLRTNALHQYVPIMDSMARKHLETNWSPYKQVKALPSIKKLTLALACRLFFRVEQPEDLIGIEEPFTELVEGMLSIPINFPCTPYRRALKASKIIHENLFSIIKKRKLELFEGKDASSPDVLTRILLMADENGKAMFRDEEISTSLVALLFVSHDTITSAITSILKYLGENPHVYNKVLKEQMEIANSKRPEEVLNLDDIQRMKYSWCVACESMRLAPPAQGNFREAIADFTYQGFTIPKGWKAYWTVHSTHKNPKYFKDPEKFDPSRFEGDGPAPYTFIPFGAGPHMCQGKEYARLGILTFMHNVVTRFKWQNMIPDEKSVCTVATIPVNGLPIQIQPHNN</sequence>
<name>A0A977TJ20_TRIWF</name>
<dbReference type="PANTHER" id="PTHR24286:SF53">
    <property type="entry name" value="BETA-AMYRIN 28-OXIDASE-LIKE"/>
    <property type="match status" value="1"/>
</dbReference>
<dbReference type="InterPro" id="IPR002401">
    <property type="entry name" value="Cyt_P450_E_grp-I"/>
</dbReference>
<dbReference type="AlphaFoldDB" id="A0A977TJ20"/>
<comment type="subcellular location">
    <subcellularLocation>
        <location evidence="2">Membrane</location>
        <topology evidence="2">Single-pass membrane protein</topology>
    </subcellularLocation>
</comment>
<keyword evidence="4 7" id="KW-0479">Metal-binding</keyword>
<evidence type="ECO:0000256" key="3">
    <source>
        <dbReference type="ARBA" id="ARBA00010617"/>
    </source>
</evidence>
<accession>A0A977TJ20</accession>
<evidence type="ECO:0000256" key="1">
    <source>
        <dbReference type="ARBA" id="ARBA00001971"/>
    </source>
</evidence>
<reference evidence="9" key="1">
    <citation type="journal article" date="2022" name="Phyton (B Aires)">
        <title>Identification of Genes Involved in Celastrol Biosynthesis by Comparative Transcriptome Analysis in Tripterygium wilfordii.</title>
        <authorList>
            <person name="Zhu Y."/>
            <person name="Zhang X."/>
            <person name="Zhang Y."/>
            <person name="Lu S."/>
            <person name="Li C."/>
        </authorList>
    </citation>
    <scope>NUCLEOTIDE SEQUENCE</scope>
</reference>
<keyword evidence="8" id="KW-0472">Membrane</keyword>
<evidence type="ECO:0000256" key="8">
    <source>
        <dbReference type="SAM" id="Phobius"/>
    </source>
</evidence>
<dbReference type="GO" id="GO:0020037">
    <property type="term" value="F:heme binding"/>
    <property type="evidence" value="ECO:0007669"/>
    <property type="project" value="InterPro"/>
</dbReference>